<name>A0A326U535_THEHA</name>
<keyword evidence="4" id="KW-0443">Lipid metabolism</keyword>
<dbReference type="Pfam" id="PF00501">
    <property type="entry name" value="AMP-binding"/>
    <property type="match status" value="1"/>
</dbReference>
<evidence type="ECO:0000259" key="6">
    <source>
        <dbReference type="Pfam" id="PF00501"/>
    </source>
</evidence>
<dbReference type="GO" id="GO:0071766">
    <property type="term" value="P:Actinobacterium-type cell wall biogenesis"/>
    <property type="evidence" value="ECO:0007669"/>
    <property type="project" value="UniProtKB-ARBA"/>
</dbReference>
<dbReference type="InterPro" id="IPR045851">
    <property type="entry name" value="AMP-bd_C_sf"/>
</dbReference>
<evidence type="ECO:0000256" key="3">
    <source>
        <dbReference type="ARBA" id="ARBA00022832"/>
    </source>
</evidence>
<dbReference type="SUPFAM" id="SSF56801">
    <property type="entry name" value="Acetyl-CoA synthetase-like"/>
    <property type="match status" value="1"/>
</dbReference>
<evidence type="ECO:0000256" key="2">
    <source>
        <dbReference type="ARBA" id="ARBA00022598"/>
    </source>
</evidence>
<keyword evidence="9" id="KW-1185">Reference proteome</keyword>
<feature type="domain" description="AMP-dependent synthetase/ligase" evidence="6">
    <location>
        <begin position="25"/>
        <end position="425"/>
    </location>
</feature>
<dbReference type="PROSITE" id="PS00455">
    <property type="entry name" value="AMP_BINDING"/>
    <property type="match status" value="1"/>
</dbReference>
<keyword evidence="5" id="KW-0472">Membrane</keyword>
<keyword evidence="3" id="KW-0276">Fatty acid metabolism</keyword>
<dbReference type="AlphaFoldDB" id="A0A326U535"/>
<keyword evidence="5" id="KW-1133">Transmembrane helix</keyword>
<evidence type="ECO:0000256" key="4">
    <source>
        <dbReference type="ARBA" id="ARBA00023098"/>
    </source>
</evidence>
<sequence length="596" mass="67258">MKEYTVRERTNGVPRSIETFVDLLEWRTEIHPERQAYIFLKNEEQLAISYGELRQKARSLAAWMQQHVHPGERALLLYPPGLDYIIAFFGCLYAGVIAVPAYPPHMVRPEHSMSRLAAIIQDAQPAVALTTAQIYNGLQTFRERSPLFRNMHWLASDTYTPDGLAMWHHPELDRSSLAFLQYTSGSTSLPKGVMVSHGNLLYNEEMIARAMGNIGEESNFVSWLPLYHDMGLIGNVLQVMYLGSTCVLMSPATFVQHPFRWLQAISTFRARVSGGPNFAYELCLRKVTDEQKKQLDLSCWEVAFNGAEPIRASTLEAFTKAFEICGFRKETSFPCYGLAEATLFVTGPSYRDLPIIRTVRASALEQHRVEFVTGGDDDARMLVGCGHTWLEQRVHVVDPQTHRICAPEQVGEIWVSGPNIPPGYWKRSEETERTFGATIAGDEGTRFMRTGDLGFMQDGELFVTGRLKDMIIIEGRNHYPQDIELSVESSHPAVRPGCIAAFSIERDEKERLVVAAEIDPRAWQRIKKSENAPEAMQRFRTELTQTIRQAIQDTHELAVYDVVLLTAGTIPKTSSGKIQRHACRNGYLASTLSIVE</sequence>
<proteinExistence type="inferred from homology"/>
<evidence type="ECO:0000256" key="5">
    <source>
        <dbReference type="SAM" id="Phobius"/>
    </source>
</evidence>
<gene>
    <name evidence="8" type="ORF">EI42_03172</name>
</gene>
<dbReference type="GO" id="GO:0070566">
    <property type="term" value="F:adenylyltransferase activity"/>
    <property type="evidence" value="ECO:0007669"/>
    <property type="project" value="TreeGrafter"/>
</dbReference>
<dbReference type="InterPro" id="IPR000873">
    <property type="entry name" value="AMP-dep_synth/lig_dom"/>
</dbReference>
<dbReference type="InterPro" id="IPR040097">
    <property type="entry name" value="FAAL/FAAC"/>
</dbReference>
<evidence type="ECO:0000313" key="9">
    <source>
        <dbReference type="Proteomes" id="UP000248806"/>
    </source>
</evidence>
<comment type="caution">
    <text evidence="8">The sequence shown here is derived from an EMBL/GenBank/DDBJ whole genome shotgun (WGS) entry which is preliminary data.</text>
</comment>
<keyword evidence="5" id="KW-0812">Transmembrane</keyword>
<dbReference type="InterPro" id="IPR025110">
    <property type="entry name" value="AMP-bd_C"/>
</dbReference>
<dbReference type="OrthoDB" id="9765680at2"/>
<dbReference type="EMBL" id="QKUF01000010">
    <property type="protein sequence ID" value="PZW28418.1"/>
    <property type="molecule type" value="Genomic_DNA"/>
</dbReference>
<accession>A0A326U535</accession>
<evidence type="ECO:0000313" key="8">
    <source>
        <dbReference type="EMBL" id="PZW28418.1"/>
    </source>
</evidence>
<dbReference type="InterPro" id="IPR020845">
    <property type="entry name" value="AMP-binding_CS"/>
</dbReference>
<dbReference type="FunFam" id="3.40.50.12780:FF:000013">
    <property type="entry name" value="Long-chain-fatty-acid--AMP ligase FadD32"/>
    <property type="match status" value="1"/>
</dbReference>
<reference evidence="8 9" key="1">
    <citation type="submission" date="2018-06" db="EMBL/GenBank/DDBJ databases">
        <title>Genomic Encyclopedia of Archaeal and Bacterial Type Strains, Phase II (KMG-II): from individual species to whole genera.</title>
        <authorList>
            <person name="Goeker M."/>
        </authorList>
    </citation>
    <scope>NUCLEOTIDE SEQUENCE [LARGE SCALE GENOMIC DNA]</scope>
    <source>
        <strain evidence="8 9">ATCC BAA-1881</strain>
    </source>
</reference>
<comment type="similarity">
    <text evidence="1">Belongs to the ATP-dependent AMP-binding enzyme family.</text>
</comment>
<dbReference type="CDD" id="cd05931">
    <property type="entry name" value="FAAL"/>
    <property type="match status" value="1"/>
</dbReference>
<feature type="domain" description="AMP-binding enzyme C-terminal" evidence="7">
    <location>
        <begin position="469"/>
        <end position="594"/>
    </location>
</feature>
<feature type="transmembrane region" description="Helical" evidence="5">
    <location>
        <begin position="82"/>
        <end position="102"/>
    </location>
</feature>
<organism evidence="8 9">
    <name type="scientific">Thermosporothrix hazakensis</name>
    <dbReference type="NCBI Taxonomy" id="644383"/>
    <lineage>
        <taxon>Bacteria</taxon>
        <taxon>Bacillati</taxon>
        <taxon>Chloroflexota</taxon>
        <taxon>Ktedonobacteria</taxon>
        <taxon>Ktedonobacterales</taxon>
        <taxon>Thermosporotrichaceae</taxon>
        <taxon>Thermosporothrix</taxon>
    </lineage>
</organism>
<dbReference type="GO" id="GO:0005886">
    <property type="term" value="C:plasma membrane"/>
    <property type="evidence" value="ECO:0007669"/>
    <property type="project" value="TreeGrafter"/>
</dbReference>
<dbReference type="Gene3D" id="3.40.50.12780">
    <property type="entry name" value="N-terminal domain of ligase-like"/>
    <property type="match status" value="1"/>
</dbReference>
<dbReference type="RefSeq" id="WP_111323558.1">
    <property type="nucleotide sequence ID" value="NZ_BIFX01000001.1"/>
</dbReference>
<dbReference type="PANTHER" id="PTHR22754:SF32">
    <property type="entry name" value="DISCO-INTERACTING PROTEIN 2"/>
    <property type="match status" value="1"/>
</dbReference>
<dbReference type="Proteomes" id="UP000248806">
    <property type="component" value="Unassembled WGS sequence"/>
</dbReference>
<dbReference type="InterPro" id="IPR042099">
    <property type="entry name" value="ANL_N_sf"/>
</dbReference>
<dbReference type="Gene3D" id="3.30.300.30">
    <property type="match status" value="1"/>
</dbReference>
<dbReference type="PANTHER" id="PTHR22754">
    <property type="entry name" value="DISCO-INTERACTING PROTEIN 2 DIP2 -RELATED"/>
    <property type="match status" value="1"/>
</dbReference>
<dbReference type="GO" id="GO:0006633">
    <property type="term" value="P:fatty acid biosynthetic process"/>
    <property type="evidence" value="ECO:0007669"/>
    <property type="project" value="TreeGrafter"/>
</dbReference>
<evidence type="ECO:0000256" key="1">
    <source>
        <dbReference type="ARBA" id="ARBA00006432"/>
    </source>
</evidence>
<dbReference type="Pfam" id="PF23024">
    <property type="entry name" value="AMP-dom_DIP2-like"/>
    <property type="match status" value="1"/>
</dbReference>
<protein>
    <submittedName>
        <fullName evidence="8">Acyl-CoA synthetase (AMP-forming)/AMP-acid ligase II</fullName>
    </submittedName>
</protein>
<dbReference type="GO" id="GO:0016874">
    <property type="term" value="F:ligase activity"/>
    <property type="evidence" value="ECO:0007669"/>
    <property type="project" value="UniProtKB-KW"/>
</dbReference>
<evidence type="ECO:0000259" key="7">
    <source>
        <dbReference type="Pfam" id="PF23024"/>
    </source>
</evidence>
<keyword evidence="2 8" id="KW-0436">Ligase</keyword>